<dbReference type="GO" id="GO:0000287">
    <property type="term" value="F:magnesium ion binding"/>
    <property type="evidence" value="ECO:0000318"/>
    <property type="project" value="GO_Central"/>
</dbReference>
<dbReference type="FunFam" id="1.50.10.160:FF:000002">
    <property type="entry name" value="cis-abienol synthase, chloroplastic"/>
    <property type="match status" value="1"/>
</dbReference>
<dbReference type="AlphaFoldDB" id="A0A3B6PF19"/>
<dbReference type="Gramene" id="TraesCS6B02G034000.1">
    <property type="protein sequence ID" value="TraesCS6B02G034000.1"/>
    <property type="gene ID" value="TraesCS6B02G034000"/>
</dbReference>
<dbReference type="STRING" id="4565.A0A3B6PF19"/>
<keyword evidence="3" id="KW-0479">Metal-binding</keyword>
<evidence type="ECO:0000256" key="1">
    <source>
        <dbReference type="ARBA" id="ARBA00001946"/>
    </source>
</evidence>
<dbReference type="InterPro" id="IPR001906">
    <property type="entry name" value="Terpene_synth_N"/>
</dbReference>
<evidence type="ECO:0000256" key="4">
    <source>
        <dbReference type="ARBA" id="ARBA00022842"/>
    </source>
</evidence>
<evidence type="ECO:0000313" key="8">
    <source>
        <dbReference type="EnsemblPlants" id="TraesCS6B02G034000.1"/>
    </source>
</evidence>
<dbReference type="SUPFAM" id="SSF48239">
    <property type="entry name" value="Terpenoid cyclases/Protein prenyltransferases"/>
    <property type="match status" value="2"/>
</dbReference>
<feature type="domain" description="Terpene synthase metal-binding" evidence="7">
    <location>
        <begin position="553"/>
        <end position="792"/>
    </location>
</feature>
<dbReference type="Gramene" id="TraesCS6B03G0078500.1">
    <property type="protein sequence ID" value="TraesCS6B03G0078500.1.CDS"/>
    <property type="gene ID" value="TraesCS6B03G0078500"/>
</dbReference>
<evidence type="ECO:0000256" key="2">
    <source>
        <dbReference type="ARBA" id="ARBA00006333"/>
    </source>
</evidence>
<dbReference type="Gene3D" id="1.10.600.10">
    <property type="entry name" value="Farnesyl Diphosphate Synthase"/>
    <property type="match status" value="1"/>
</dbReference>
<dbReference type="FunFam" id="1.10.600.10:FF:000005">
    <property type="entry name" value="Ent-kaur-16-ene synthase, chloroplastic"/>
    <property type="match status" value="1"/>
</dbReference>
<dbReference type="GO" id="GO:0016102">
    <property type="term" value="P:diterpenoid biosynthetic process"/>
    <property type="evidence" value="ECO:0000318"/>
    <property type="project" value="GO_Central"/>
</dbReference>
<proteinExistence type="inferred from homology"/>
<dbReference type="FunFam" id="1.50.10.130:FF:000003">
    <property type="entry name" value="Ent-cassa-12,15-diene synthase"/>
    <property type="match status" value="1"/>
</dbReference>
<comment type="similarity">
    <text evidence="2">Belongs to the terpene synthase family.</text>
</comment>
<dbReference type="SUPFAM" id="SSF48576">
    <property type="entry name" value="Terpenoid synthases"/>
    <property type="match status" value="1"/>
</dbReference>
<keyword evidence="9" id="KW-1185">Reference proteome</keyword>
<dbReference type="SFLD" id="SFLDG01014">
    <property type="entry name" value="Terpene_Cyclase_Like_1_N-term"/>
    <property type="match status" value="1"/>
</dbReference>
<dbReference type="PaxDb" id="4565-Traes_6BS_D40CD86F0.1"/>
<name>A0A3B6PF19_WHEAT</name>
<protein>
    <submittedName>
        <fullName evidence="8">Uncharacterized protein</fullName>
    </submittedName>
</protein>
<dbReference type="SMR" id="A0A3B6PF19"/>
<dbReference type="InterPro" id="IPR036965">
    <property type="entry name" value="Terpene_synth_N_sf"/>
</dbReference>
<dbReference type="CDD" id="cd00684">
    <property type="entry name" value="Terpene_cyclase_plant_C1"/>
    <property type="match status" value="1"/>
</dbReference>
<dbReference type="Pfam" id="PF01397">
    <property type="entry name" value="Terpene_synth"/>
    <property type="match status" value="1"/>
</dbReference>
<reference evidence="8" key="1">
    <citation type="submission" date="2018-08" db="EMBL/GenBank/DDBJ databases">
        <authorList>
            <person name="Rossello M."/>
        </authorList>
    </citation>
    <scope>NUCLEOTIDE SEQUENCE [LARGE SCALE GENOMIC DNA]</scope>
    <source>
        <strain evidence="8">cv. Chinese Spring</strain>
    </source>
</reference>
<dbReference type="InterPro" id="IPR008949">
    <property type="entry name" value="Isoprenoid_synthase_dom_sf"/>
</dbReference>
<dbReference type="GO" id="GO:0010333">
    <property type="term" value="F:terpene synthase activity"/>
    <property type="evidence" value="ECO:0000318"/>
    <property type="project" value="GO_Central"/>
</dbReference>
<sequence length="851" mass="96165">MLSPAHVWAGSVLMAPRRLAGRHTIVLPAAAVYHSGLTSRWRHQQANSSRLSLTRTAEHTSSTSLSSTNACHLAAFCGRRRPPPHHWICVRSRKISSSHAYVRQKANQGYKERKDVIRKQLNNPELSLSSYDTAWMALVPLPRSPSSPCFPGCVEWILQNQHDNGSWGIHEADSSAKKDLLLSTLACVVALKKWNIGLEHIRRGLSFIERNISIAMNKIDTPIGFDIIFPSLLSTAIGIGLELTIPQTDVDGILHLREEELKRLAGDKSCGKDAYMAYIAEGLGNQLDWNETMKFQRKNGSFFDSPSTTAASVIFNYDEKALQYLDLLVSHFGSAVPTVYPINIQFQLSLVDSLQKVGIYKQFSSEINDILDMTYSLWLQRDEKIVLDITTCAMAFRLLRMNGYDVSSDGMSHVAELSSFTSSLKGYLNDTKCILELYKASKLCLSEDDVILDNIAIWSASLLKEKLCSNEVQREPIFVEVVHALEFPFYATLERLDHRCNIENFDARSAQMQKTEYLPYGVFQDILALAVEDFTTCQSIYQDELLHLDSWVKEHGLDQLKFARQKLPYIYLSAAANICEPELSDARSSLTKNAVLTTVVDDFFDVGGSIEELGNLISLVEKWDGHNEEDFYSEEVKIVFSALYSTVNQLGAMASTLQNRDVREHMIDAWLHAMRGTMTEAVWQRSQYVPTIEEYMKNAVPSYLMGPILFPTLYFLRENLKATVVKDHEYNELYRLMSTCGRLLNDSQSFEREGSEGKLNIVHLLILHSGGSMSIEDALGVVHKSIDTCRKDLQKLVFRKGSVVPRTFKKRFWNICQTNFVYYRETDGFSSPTSLNSLVNAVINEPLKVPN</sequence>
<organism evidence="8">
    <name type="scientific">Triticum aestivum</name>
    <name type="common">Wheat</name>
    <dbReference type="NCBI Taxonomy" id="4565"/>
    <lineage>
        <taxon>Eukaryota</taxon>
        <taxon>Viridiplantae</taxon>
        <taxon>Streptophyta</taxon>
        <taxon>Embryophyta</taxon>
        <taxon>Tracheophyta</taxon>
        <taxon>Spermatophyta</taxon>
        <taxon>Magnoliopsida</taxon>
        <taxon>Liliopsida</taxon>
        <taxon>Poales</taxon>
        <taxon>Poaceae</taxon>
        <taxon>BOP clade</taxon>
        <taxon>Pooideae</taxon>
        <taxon>Triticodae</taxon>
        <taxon>Triticeae</taxon>
        <taxon>Triticinae</taxon>
        <taxon>Triticum</taxon>
    </lineage>
</organism>
<accession>A0A3B6PF19</accession>
<dbReference type="PANTHER" id="PTHR31739">
    <property type="entry name" value="ENT-COPALYL DIPHOSPHATE SYNTHASE, CHLOROPLASTIC"/>
    <property type="match status" value="1"/>
</dbReference>
<dbReference type="InterPro" id="IPR005630">
    <property type="entry name" value="Terpene_synthase_metal-bd"/>
</dbReference>
<dbReference type="PANTHER" id="PTHR31739:SF3">
    <property type="entry name" value="ENT-KAUR-16-ENE SYNTHASE, CHLOROPLASTIC"/>
    <property type="match status" value="1"/>
</dbReference>
<dbReference type="Pfam" id="PF03936">
    <property type="entry name" value="Terpene_synth_C"/>
    <property type="match status" value="1"/>
</dbReference>
<dbReference type="Proteomes" id="UP000019116">
    <property type="component" value="Chromosome 6B"/>
</dbReference>
<keyword evidence="5" id="KW-0456">Lyase</keyword>
<evidence type="ECO:0000256" key="5">
    <source>
        <dbReference type="ARBA" id="ARBA00023239"/>
    </source>
</evidence>
<dbReference type="OrthoDB" id="2343925at2759"/>
<evidence type="ECO:0000259" key="6">
    <source>
        <dbReference type="Pfam" id="PF01397"/>
    </source>
</evidence>
<dbReference type="EnsemblPlants" id="TraesCS6B02G034000.1">
    <property type="protein sequence ID" value="TraesCS6B02G034000.1"/>
    <property type="gene ID" value="TraesCS6B02G034000"/>
</dbReference>
<dbReference type="InterPro" id="IPR008930">
    <property type="entry name" value="Terpenoid_cyclase/PrenylTrfase"/>
</dbReference>
<keyword evidence="4" id="KW-0460">Magnesium</keyword>
<feature type="domain" description="Terpene synthase N-terminal" evidence="6">
    <location>
        <begin position="288"/>
        <end position="485"/>
    </location>
</feature>
<comment type="cofactor">
    <cofactor evidence="1">
        <name>Mg(2+)</name>
        <dbReference type="ChEBI" id="CHEBI:18420"/>
    </cofactor>
</comment>
<dbReference type="InterPro" id="IPR044814">
    <property type="entry name" value="Terpene_cyclase_plant_C1"/>
</dbReference>
<dbReference type="Gene3D" id="1.50.10.130">
    <property type="entry name" value="Terpene synthase, N-terminal domain"/>
    <property type="match status" value="1"/>
</dbReference>
<reference evidence="8" key="2">
    <citation type="submission" date="2018-10" db="UniProtKB">
        <authorList>
            <consortium name="EnsemblPlants"/>
        </authorList>
    </citation>
    <scope>IDENTIFICATION</scope>
</reference>
<evidence type="ECO:0000256" key="3">
    <source>
        <dbReference type="ARBA" id="ARBA00022723"/>
    </source>
</evidence>
<dbReference type="Gene3D" id="1.50.10.160">
    <property type="match status" value="1"/>
</dbReference>
<dbReference type="OMA" id="HRCNIEN"/>
<dbReference type="InterPro" id="IPR050148">
    <property type="entry name" value="Terpene_synthase-like"/>
</dbReference>
<evidence type="ECO:0000313" key="9">
    <source>
        <dbReference type="Proteomes" id="UP000019116"/>
    </source>
</evidence>
<evidence type="ECO:0000259" key="7">
    <source>
        <dbReference type="Pfam" id="PF03936"/>
    </source>
</evidence>